<organism evidence="2 3">
    <name type="scientific">Panacibacter ginsenosidivorans</name>
    <dbReference type="NCBI Taxonomy" id="1813871"/>
    <lineage>
        <taxon>Bacteria</taxon>
        <taxon>Pseudomonadati</taxon>
        <taxon>Bacteroidota</taxon>
        <taxon>Chitinophagia</taxon>
        <taxon>Chitinophagales</taxon>
        <taxon>Chitinophagaceae</taxon>
        <taxon>Panacibacter</taxon>
    </lineage>
</organism>
<dbReference type="OrthoDB" id="5526825at2"/>
<accession>A0A5B8VD79</accession>
<evidence type="ECO:0000256" key="1">
    <source>
        <dbReference type="SAM" id="SignalP"/>
    </source>
</evidence>
<keyword evidence="1" id="KW-0732">Signal</keyword>
<dbReference type="SUPFAM" id="SSF117281">
    <property type="entry name" value="Kelch motif"/>
    <property type="match status" value="1"/>
</dbReference>
<dbReference type="PROSITE" id="PS51257">
    <property type="entry name" value="PROKAR_LIPOPROTEIN"/>
    <property type="match status" value="1"/>
</dbReference>
<evidence type="ECO:0000313" key="3">
    <source>
        <dbReference type="Proteomes" id="UP000321533"/>
    </source>
</evidence>
<keyword evidence="3" id="KW-1185">Reference proteome</keyword>
<feature type="chain" id="PRO_5022878744" evidence="1">
    <location>
        <begin position="22"/>
        <end position="487"/>
    </location>
</feature>
<dbReference type="RefSeq" id="WP_147191445.1">
    <property type="nucleotide sequence ID" value="NZ_CP042435.1"/>
</dbReference>
<dbReference type="KEGG" id="pgin:FRZ67_16985"/>
<dbReference type="Proteomes" id="UP000321533">
    <property type="component" value="Chromosome"/>
</dbReference>
<reference evidence="2 3" key="1">
    <citation type="journal article" date="2016" name="Int. J. Syst. Evol. Microbiol.">
        <title>Panacibacter ginsenosidivorans gen. nov., sp. nov., with ginsenoside converting activity isolated from soil of a ginseng field.</title>
        <authorList>
            <person name="Siddiqi M.Z."/>
            <person name="Muhammad Shafi S."/>
            <person name="Choi K.D."/>
            <person name="Im W.T."/>
        </authorList>
    </citation>
    <scope>NUCLEOTIDE SEQUENCE [LARGE SCALE GENOMIC DNA]</scope>
    <source>
        <strain evidence="2 3">Gsoil1550</strain>
    </source>
</reference>
<name>A0A5B8VD79_9BACT</name>
<protein>
    <submittedName>
        <fullName evidence="2">Uncharacterized protein</fullName>
    </submittedName>
</protein>
<feature type="signal peptide" evidence="1">
    <location>
        <begin position="1"/>
        <end position="21"/>
    </location>
</feature>
<proteinExistence type="predicted"/>
<evidence type="ECO:0000313" key="2">
    <source>
        <dbReference type="EMBL" id="QEC68921.1"/>
    </source>
</evidence>
<dbReference type="EMBL" id="CP042435">
    <property type="protein sequence ID" value="QEC68921.1"/>
    <property type="molecule type" value="Genomic_DNA"/>
</dbReference>
<sequence length="487" mass="52563">MNKSLFSIVIILFLSACFCSCNNPSSQKKESVKKKMDIKMMSVKKATDTSQYLPATFYYSLEPSILNCRIPALQSFVFGQYNGLWIFIGGEKKGFHGTDNDPPPFRSKVANDSIWVIDINHQQSWSIAVPSSLSAILSATNSAYCQVGNLLYLCGGFTKSNPAAPNFNYTSNIFLEIDLSALVSYVQNGGNASLSSVITKQIQDPFVQVTGGALVYNNGFFYLIGGQNYSTTYNSGTTGAYTNAIRKFTLQQQQSTWVISDTASLIDTVNLHRRDMNVVPGPPGNDQGVILYGGVFTKKDEAFRNAVFINGLSTGNPSIMVDSMQQNVNQYSCATATFSDSSFSVSATSFFGGITYKMFDKSSGKLVVGDHGVPMPFSNIASTIVTGGGINNSLEFIQIPPNSPLLPGFIGANAIFIPVQQFALAGNPMILDVNKINADSTLQSMVGYIFGGIVSMGPTSGTTPKGFVPTYANPIVYQVYLNFPGVH</sequence>
<gene>
    <name evidence="2" type="ORF">FRZ67_16985</name>
</gene>
<dbReference type="Gene3D" id="2.120.10.80">
    <property type="entry name" value="Kelch-type beta propeller"/>
    <property type="match status" value="1"/>
</dbReference>
<dbReference type="InterPro" id="IPR015915">
    <property type="entry name" value="Kelch-typ_b-propeller"/>
</dbReference>
<dbReference type="AlphaFoldDB" id="A0A5B8VD79"/>